<dbReference type="AlphaFoldDB" id="A0A143HGD8"/>
<dbReference type="CDD" id="cd00075">
    <property type="entry name" value="HATPase"/>
    <property type="match status" value="1"/>
</dbReference>
<evidence type="ECO:0000256" key="1">
    <source>
        <dbReference type="ARBA" id="ARBA00000085"/>
    </source>
</evidence>
<dbReference type="InterPro" id="IPR003594">
    <property type="entry name" value="HATPase_dom"/>
</dbReference>
<dbReference type="SUPFAM" id="SSF55874">
    <property type="entry name" value="ATPase domain of HSP90 chaperone/DNA topoisomerase II/histidine kinase"/>
    <property type="match status" value="1"/>
</dbReference>
<dbReference type="GO" id="GO:0000155">
    <property type="term" value="F:phosphorelay sensor kinase activity"/>
    <property type="evidence" value="ECO:0007669"/>
    <property type="project" value="InterPro"/>
</dbReference>
<keyword evidence="16" id="KW-1185">Reference proteome</keyword>
<reference evidence="15 16" key="1">
    <citation type="journal article" date="2016" name="Genome Announc.">
        <title>Whole-Genome Sequence of Rummeliibacillus stabekisii Strain PP9 Isolated from Antarctic Soil.</title>
        <authorList>
            <person name="da Mota F.F."/>
            <person name="Vollu R.E."/>
            <person name="Jurelevicius D."/>
            <person name="Seldin L."/>
        </authorList>
    </citation>
    <scope>NUCLEOTIDE SEQUENCE [LARGE SCALE GENOMIC DNA]</scope>
    <source>
        <strain evidence="15 16">PP9</strain>
    </source>
</reference>
<keyword evidence="9" id="KW-0067">ATP-binding</keyword>
<evidence type="ECO:0000259" key="14">
    <source>
        <dbReference type="PROSITE" id="PS50109"/>
    </source>
</evidence>
<evidence type="ECO:0000313" key="16">
    <source>
        <dbReference type="Proteomes" id="UP000076021"/>
    </source>
</evidence>
<keyword evidence="11" id="KW-0902">Two-component regulatory system</keyword>
<sequence length="464" mass="53283">MKNAKLPFSRIFRKRSIFEQTQFRLTALYSGLLMLFLLFFTAIVYLLLYTTIFKNQERNLQGNSNHEVRNIESYLQSHNNKGQLRFKYQDSLMNDADQFFYYIMDNSGELVLGNEVIPSMRDNLLKTLSKKQENQENMYQETVQAEFPKRGQFTDNKDAFQPIKTTNNIRLLIAKQSISYHGEVIGTLYIGKDISVVHQIFKWLLLILLGLVLLFSVIALIISHYMSKKAMFPITYAFSRQQEFTADASHELRTPLSVMLSSINALELVIDLEEDSYEKKIILGMKKEVKRMTGLVSDLLTLARSGSDAIELNKETFDLQPIVEEVINSVCPLAEAKEINLHYDTPKQLILTGDSQRLTQLLYILLDNAIKYNRSGGETSLSLSIRDKELWVTVKDTGIGIDPAYYNRIFERFYRADQARSRELGGYGLGLSIAKWIVESHDGTIQVKSELDKGSTFIVRLPIQ</sequence>
<dbReference type="SMART" id="SM00387">
    <property type="entry name" value="HATPase_c"/>
    <property type="match status" value="1"/>
</dbReference>
<dbReference type="Gene3D" id="3.30.565.10">
    <property type="entry name" value="Histidine kinase-like ATPase, C-terminal domain"/>
    <property type="match status" value="1"/>
</dbReference>
<evidence type="ECO:0000256" key="10">
    <source>
        <dbReference type="ARBA" id="ARBA00022989"/>
    </source>
</evidence>
<dbReference type="EMBL" id="CP014806">
    <property type="protein sequence ID" value="AMX00561.1"/>
    <property type="molecule type" value="Genomic_DNA"/>
</dbReference>
<dbReference type="SUPFAM" id="SSF47384">
    <property type="entry name" value="Homodimeric domain of signal transducing histidine kinase"/>
    <property type="match status" value="1"/>
</dbReference>
<dbReference type="InterPro" id="IPR036890">
    <property type="entry name" value="HATPase_C_sf"/>
</dbReference>
<accession>A0A143HGD8</accession>
<feature type="transmembrane region" description="Helical" evidence="13">
    <location>
        <begin position="200"/>
        <end position="222"/>
    </location>
</feature>
<dbReference type="PROSITE" id="PS50109">
    <property type="entry name" value="HIS_KIN"/>
    <property type="match status" value="1"/>
</dbReference>
<organism evidence="15 16">
    <name type="scientific">Rummeliibacillus stabekisii</name>
    <dbReference type="NCBI Taxonomy" id="241244"/>
    <lineage>
        <taxon>Bacteria</taxon>
        <taxon>Bacillati</taxon>
        <taxon>Bacillota</taxon>
        <taxon>Bacilli</taxon>
        <taxon>Bacillales</taxon>
        <taxon>Caryophanaceae</taxon>
        <taxon>Rummeliibacillus</taxon>
    </lineage>
</organism>
<dbReference type="InterPro" id="IPR036097">
    <property type="entry name" value="HisK_dim/P_sf"/>
</dbReference>
<keyword evidence="4" id="KW-0597">Phosphoprotein</keyword>
<feature type="transmembrane region" description="Helical" evidence="13">
    <location>
        <begin position="21"/>
        <end position="48"/>
    </location>
</feature>
<dbReference type="KEGG" id="rst:ATY39_14735"/>
<dbReference type="Proteomes" id="UP000076021">
    <property type="component" value="Chromosome"/>
</dbReference>
<gene>
    <name evidence="15" type="ORF">ATY39_14735</name>
</gene>
<reference evidence="16" key="2">
    <citation type="submission" date="2016-03" db="EMBL/GenBank/DDBJ databases">
        <authorList>
            <person name="Ploux O."/>
        </authorList>
    </citation>
    <scope>NUCLEOTIDE SEQUENCE [LARGE SCALE GENOMIC DNA]</scope>
    <source>
        <strain evidence="16">PP9</strain>
    </source>
</reference>
<dbReference type="Pfam" id="PF02518">
    <property type="entry name" value="HATPase_c"/>
    <property type="match status" value="1"/>
</dbReference>
<keyword evidence="10 13" id="KW-1133">Transmembrane helix</keyword>
<comment type="catalytic activity">
    <reaction evidence="1">
        <text>ATP + protein L-histidine = ADP + protein N-phospho-L-histidine.</text>
        <dbReference type="EC" id="2.7.13.3"/>
    </reaction>
</comment>
<evidence type="ECO:0000256" key="13">
    <source>
        <dbReference type="SAM" id="Phobius"/>
    </source>
</evidence>
<dbReference type="FunFam" id="3.30.565.10:FF:000006">
    <property type="entry name" value="Sensor histidine kinase WalK"/>
    <property type="match status" value="1"/>
</dbReference>
<evidence type="ECO:0000256" key="4">
    <source>
        <dbReference type="ARBA" id="ARBA00022553"/>
    </source>
</evidence>
<evidence type="ECO:0000313" key="15">
    <source>
        <dbReference type="EMBL" id="AMX00561.1"/>
    </source>
</evidence>
<evidence type="ECO:0000256" key="6">
    <source>
        <dbReference type="ARBA" id="ARBA00022692"/>
    </source>
</evidence>
<protein>
    <recommendedName>
        <fullName evidence="3">histidine kinase</fullName>
        <ecNumber evidence="3">2.7.13.3</ecNumber>
    </recommendedName>
</protein>
<dbReference type="InterPro" id="IPR050428">
    <property type="entry name" value="TCS_sensor_his_kinase"/>
</dbReference>
<dbReference type="Pfam" id="PF00512">
    <property type="entry name" value="HisKA"/>
    <property type="match status" value="1"/>
</dbReference>
<dbReference type="GO" id="GO:0005524">
    <property type="term" value="F:ATP binding"/>
    <property type="evidence" value="ECO:0007669"/>
    <property type="project" value="UniProtKB-KW"/>
</dbReference>
<dbReference type="SMART" id="SM00388">
    <property type="entry name" value="HisKA"/>
    <property type="match status" value="1"/>
</dbReference>
<dbReference type="CDD" id="cd00082">
    <property type="entry name" value="HisKA"/>
    <property type="match status" value="1"/>
</dbReference>
<evidence type="ECO:0000256" key="11">
    <source>
        <dbReference type="ARBA" id="ARBA00023012"/>
    </source>
</evidence>
<keyword evidence="5" id="KW-0808">Transferase</keyword>
<keyword evidence="8" id="KW-0418">Kinase</keyword>
<proteinExistence type="predicted"/>
<evidence type="ECO:0000256" key="12">
    <source>
        <dbReference type="ARBA" id="ARBA00023136"/>
    </source>
</evidence>
<keyword evidence="6 13" id="KW-0812">Transmembrane</keyword>
<dbReference type="InterPro" id="IPR005467">
    <property type="entry name" value="His_kinase_dom"/>
</dbReference>
<evidence type="ECO:0000256" key="7">
    <source>
        <dbReference type="ARBA" id="ARBA00022741"/>
    </source>
</evidence>
<dbReference type="EC" id="2.7.13.3" evidence="3"/>
<comment type="subcellular location">
    <subcellularLocation>
        <location evidence="2">Cell membrane</location>
        <topology evidence="2">Multi-pass membrane protein</topology>
    </subcellularLocation>
</comment>
<dbReference type="InterPro" id="IPR004358">
    <property type="entry name" value="Sig_transdc_His_kin-like_C"/>
</dbReference>
<evidence type="ECO:0000256" key="9">
    <source>
        <dbReference type="ARBA" id="ARBA00022840"/>
    </source>
</evidence>
<dbReference type="Gene3D" id="1.10.287.130">
    <property type="match status" value="1"/>
</dbReference>
<keyword evidence="7" id="KW-0547">Nucleotide-binding</keyword>
<dbReference type="GO" id="GO:0005886">
    <property type="term" value="C:plasma membrane"/>
    <property type="evidence" value="ECO:0007669"/>
    <property type="project" value="UniProtKB-SubCell"/>
</dbReference>
<dbReference type="STRING" id="241244.ATY39_14735"/>
<evidence type="ECO:0000256" key="8">
    <source>
        <dbReference type="ARBA" id="ARBA00022777"/>
    </source>
</evidence>
<dbReference type="PANTHER" id="PTHR45436:SF5">
    <property type="entry name" value="SENSOR HISTIDINE KINASE TRCS"/>
    <property type="match status" value="1"/>
</dbReference>
<dbReference type="InterPro" id="IPR003661">
    <property type="entry name" value="HisK_dim/P_dom"/>
</dbReference>
<feature type="domain" description="Histidine kinase" evidence="14">
    <location>
        <begin position="247"/>
        <end position="464"/>
    </location>
</feature>
<evidence type="ECO:0000256" key="5">
    <source>
        <dbReference type="ARBA" id="ARBA00022679"/>
    </source>
</evidence>
<dbReference type="PANTHER" id="PTHR45436">
    <property type="entry name" value="SENSOR HISTIDINE KINASE YKOH"/>
    <property type="match status" value="1"/>
</dbReference>
<evidence type="ECO:0000256" key="2">
    <source>
        <dbReference type="ARBA" id="ARBA00004651"/>
    </source>
</evidence>
<evidence type="ECO:0000256" key="3">
    <source>
        <dbReference type="ARBA" id="ARBA00012438"/>
    </source>
</evidence>
<dbReference type="RefSeq" id="WP_066791065.1">
    <property type="nucleotide sequence ID" value="NZ_CP014806.1"/>
</dbReference>
<keyword evidence="12 13" id="KW-0472">Membrane</keyword>
<name>A0A143HGD8_9BACL</name>
<dbReference type="PRINTS" id="PR00344">
    <property type="entry name" value="BCTRLSENSOR"/>
</dbReference>